<proteinExistence type="inferred from homology"/>
<dbReference type="InterPro" id="IPR002347">
    <property type="entry name" value="SDR_fam"/>
</dbReference>
<dbReference type="RefSeq" id="WP_269442852.1">
    <property type="nucleotide sequence ID" value="NZ_CP097463.1"/>
</dbReference>
<gene>
    <name evidence="3" type="ORF">M6B22_17525</name>
</gene>
<evidence type="ECO:0000313" key="4">
    <source>
        <dbReference type="Proteomes" id="UP001164693"/>
    </source>
</evidence>
<keyword evidence="4" id="KW-1185">Reference proteome</keyword>
<sequence>MHAAHLAGKVALVSGVGRSPGIGRATALRLARAGAHVACAELVGDSGSADTGSADRALFDRIVAEVEDAGPGEVLALPMSELGGWDRVVDSVLTRFARLDICCALNGVTGAEAGNGPLIELTADSWQRCLDGNLTASFALMTEAARALIGRGSPGAIVALSSHAAQSPAAGVGAVGAARAAVQHLVAVLAQELAPHGIRCNAVSPLAVLPEDRFANPGLVAFAERAAGSLSAWLAEGVPLGRGQSADETAAVVEFLCSDDASYVTGVTVPVAGGAR</sequence>
<dbReference type="Pfam" id="PF13561">
    <property type="entry name" value="adh_short_C2"/>
    <property type="match status" value="1"/>
</dbReference>
<comment type="similarity">
    <text evidence="1">Belongs to the short-chain dehydrogenases/reductases (SDR) family.</text>
</comment>
<dbReference type="EMBL" id="CP097463">
    <property type="protein sequence ID" value="WAX56320.1"/>
    <property type="molecule type" value="Genomic_DNA"/>
</dbReference>
<dbReference type="Gene3D" id="3.40.50.720">
    <property type="entry name" value="NAD(P)-binding Rossmann-like Domain"/>
    <property type="match status" value="1"/>
</dbReference>
<reference evidence="3" key="1">
    <citation type="submission" date="2022-05" db="EMBL/GenBank/DDBJ databases">
        <title>Jatrophihabitans sp. SB3-54 whole genome sequence.</title>
        <authorList>
            <person name="Suh M.K."/>
            <person name="Eom M.K."/>
            <person name="Kim J.S."/>
            <person name="Kim H.S."/>
            <person name="Do H.E."/>
            <person name="Shin Y.K."/>
            <person name="Lee J.-S."/>
        </authorList>
    </citation>
    <scope>NUCLEOTIDE SEQUENCE</scope>
    <source>
        <strain evidence="3">SB3-54</strain>
    </source>
</reference>
<accession>A0ABY7JUU9</accession>
<dbReference type="CDD" id="cd05233">
    <property type="entry name" value="SDR_c"/>
    <property type="match status" value="1"/>
</dbReference>
<dbReference type="PANTHER" id="PTHR24321">
    <property type="entry name" value="DEHYDROGENASES, SHORT CHAIN"/>
    <property type="match status" value="1"/>
</dbReference>
<dbReference type="PRINTS" id="PR00081">
    <property type="entry name" value="GDHRDH"/>
</dbReference>
<evidence type="ECO:0000256" key="1">
    <source>
        <dbReference type="ARBA" id="ARBA00006484"/>
    </source>
</evidence>
<protein>
    <submittedName>
        <fullName evidence="3">SDR family oxidoreductase</fullName>
    </submittedName>
</protein>
<organism evidence="3 4">
    <name type="scientific">Jatrophihabitans cynanchi</name>
    <dbReference type="NCBI Taxonomy" id="2944128"/>
    <lineage>
        <taxon>Bacteria</taxon>
        <taxon>Bacillati</taxon>
        <taxon>Actinomycetota</taxon>
        <taxon>Actinomycetes</taxon>
        <taxon>Jatrophihabitantales</taxon>
        <taxon>Jatrophihabitantaceae</taxon>
        <taxon>Jatrophihabitans</taxon>
    </lineage>
</organism>
<keyword evidence="2" id="KW-0560">Oxidoreductase</keyword>
<name>A0ABY7JUU9_9ACTN</name>
<dbReference type="PANTHER" id="PTHR24321:SF8">
    <property type="entry name" value="ESTRADIOL 17-BETA-DEHYDROGENASE 8-RELATED"/>
    <property type="match status" value="1"/>
</dbReference>
<evidence type="ECO:0000313" key="3">
    <source>
        <dbReference type="EMBL" id="WAX56320.1"/>
    </source>
</evidence>
<dbReference type="InterPro" id="IPR036291">
    <property type="entry name" value="NAD(P)-bd_dom_sf"/>
</dbReference>
<dbReference type="Proteomes" id="UP001164693">
    <property type="component" value="Chromosome"/>
</dbReference>
<evidence type="ECO:0000256" key="2">
    <source>
        <dbReference type="ARBA" id="ARBA00023002"/>
    </source>
</evidence>
<dbReference type="SUPFAM" id="SSF51735">
    <property type="entry name" value="NAD(P)-binding Rossmann-fold domains"/>
    <property type="match status" value="1"/>
</dbReference>